<dbReference type="GO" id="GO:0016740">
    <property type="term" value="F:transferase activity"/>
    <property type="evidence" value="ECO:0007669"/>
    <property type="project" value="UniProtKB-KW"/>
</dbReference>
<accession>A0AB35C2J7</accession>
<dbReference type="SUPFAM" id="SSF47090">
    <property type="entry name" value="PGBD-like"/>
    <property type="match status" value="1"/>
</dbReference>
<dbReference type="Pfam" id="PF03734">
    <property type="entry name" value="YkuD"/>
    <property type="match status" value="1"/>
</dbReference>
<dbReference type="InterPro" id="IPR002477">
    <property type="entry name" value="Peptidoglycan-bd-like"/>
</dbReference>
<dbReference type="Pfam" id="PF20142">
    <property type="entry name" value="Scaffold"/>
    <property type="match status" value="1"/>
</dbReference>
<organism evidence="10 11">
    <name type="scientific">Wohlfahrtiimonas chitiniclastica</name>
    <dbReference type="NCBI Taxonomy" id="400946"/>
    <lineage>
        <taxon>Bacteria</taxon>
        <taxon>Pseudomonadati</taxon>
        <taxon>Pseudomonadota</taxon>
        <taxon>Gammaproteobacteria</taxon>
        <taxon>Cardiobacteriales</taxon>
        <taxon>Ignatzschineriaceae</taxon>
        <taxon>Wohlfahrtiimonas</taxon>
    </lineage>
</organism>
<gene>
    <name evidence="10" type="ORF">J7561_07730</name>
</gene>
<comment type="caution">
    <text evidence="10">The sequence shown here is derived from an EMBL/GenBank/DDBJ whole genome shotgun (WGS) entry which is preliminary data.</text>
</comment>
<evidence type="ECO:0000256" key="6">
    <source>
        <dbReference type="ARBA" id="ARBA00023316"/>
    </source>
</evidence>
<protein>
    <submittedName>
        <fullName evidence="10">L,D-transpeptidase family protein</fullName>
    </submittedName>
</protein>
<comment type="pathway">
    <text evidence="1 7">Cell wall biogenesis; peptidoglycan biosynthesis.</text>
</comment>
<dbReference type="PROSITE" id="PS52029">
    <property type="entry name" value="LD_TPASE"/>
    <property type="match status" value="1"/>
</dbReference>
<dbReference type="InterPro" id="IPR052905">
    <property type="entry name" value="LD-transpeptidase_YkuD-like"/>
</dbReference>
<dbReference type="GO" id="GO:0009252">
    <property type="term" value="P:peptidoglycan biosynthetic process"/>
    <property type="evidence" value="ECO:0007669"/>
    <property type="project" value="UniProtKB-KW"/>
</dbReference>
<reference evidence="10" key="1">
    <citation type="submission" date="2021-03" db="EMBL/GenBank/DDBJ databases">
        <title>Identification and antibiotic profiling of Wohlfahrtiimonas chitiniclastica, an underestimated human pathogen.</title>
        <authorList>
            <person name="Kopf A."/>
            <person name="Bunk B."/>
            <person name="Coldewey S."/>
            <person name="Gunzer F."/>
            <person name="Riedel T."/>
            <person name="Schroettner P."/>
        </authorList>
    </citation>
    <scope>NUCLEOTIDE SEQUENCE</scope>
    <source>
        <strain evidence="10">DSM 100917</strain>
    </source>
</reference>
<comment type="similarity">
    <text evidence="2">Belongs to the YkuD family.</text>
</comment>
<evidence type="ECO:0000256" key="7">
    <source>
        <dbReference type="PROSITE-ProRule" id="PRU01373"/>
    </source>
</evidence>
<evidence type="ECO:0000313" key="11">
    <source>
        <dbReference type="Proteomes" id="UP000680020"/>
    </source>
</evidence>
<dbReference type="InterPro" id="IPR038063">
    <property type="entry name" value="Transpep_catalytic_dom"/>
</dbReference>
<dbReference type="CDD" id="cd16913">
    <property type="entry name" value="YkuD_like"/>
    <property type="match status" value="1"/>
</dbReference>
<dbReference type="EMBL" id="JAGIBU010000007">
    <property type="protein sequence ID" value="MBS7825090.1"/>
    <property type="molecule type" value="Genomic_DNA"/>
</dbReference>
<evidence type="ECO:0000259" key="9">
    <source>
        <dbReference type="PROSITE" id="PS52029"/>
    </source>
</evidence>
<dbReference type="Gene3D" id="1.10.101.10">
    <property type="entry name" value="PGBD-like superfamily/PGBD"/>
    <property type="match status" value="1"/>
</dbReference>
<dbReference type="GO" id="GO:0008360">
    <property type="term" value="P:regulation of cell shape"/>
    <property type="evidence" value="ECO:0007669"/>
    <property type="project" value="UniProtKB-UniRule"/>
</dbReference>
<evidence type="ECO:0000256" key="3">
    <source>
        <dbReference type="ARBA" id="ARBA00022679"/>
    </source>
</evidence>
<keyword evidence="3" id="KW-0808">Transferase</keyword>
<evidence type="ECO:0000256" key="8">
    <source>
        <dbReference type="SAM" id="SignalP"/>
    </source>
</evidence>
<feature type="signal peptide" evidence="8">
    <location>
        <begin position="1"/>
        <end position="19"/>
    </location>
</feature>
<feature type="chain" id="PRO_5044324271" evidence="8">
    <location>
        <begin position="20"/>
        <end position="544"/>
    </location>
</feature>
<feature type="active site" description="Nucleophile" evidence="7">
    <location>
        <position position="459"/>
    </location>
</feature>
<name>A0AB35C2J7_9GAMM</name>
<proteinExistence type="inferred from homology"/>
<dbReference type="AlphaFoldDB" id="A0AB35C2J7"/>
<dbReference type="InterPro" id="IPR045380">
    <property type="entry name" value="LD_TPept_scaffold_dom"/>
</dbReference>
<dbReference type="Gene3D" id="2.40.440.10">
    <property type="entry name" value="L,D-transpeptidase catalytic domain-like"/>
    <property type="match status" value="1"/>
</dbReference>
<keyword evidence="4 7" id="KW-0133">Cell shape</keyword>
<dbReference type="InterPro" id="IPR005490">
    <property type="entry name" value="LD_TPept_cat_dom"/>
</dbReference>
<evidence type="ECO:0000313" key="10">
    <source>
        <dbReference type="EMBL" id="MBS7825090.1"/>
    </source>
</evidence>
<keyword evidence="8" id="KW-0732">Signal</keyword>
<feature type="domain" description="L,D-TPase catalytic" evidence="9">
    <location>
        <begin position="308"/>
        <end position="483"/>
    </location>
</feature>
<dbReference type="InterPro" id="IPR036365">
    <property type="entry name" value="PGBD-like_sf"/>
</dbReference>
<dbReference type="PANTHER" id="PTHR41533">
    <property type="entry name" value="L,D-TRANSPEPTIDASE HI_1667-RELATED"/>
    <property type="match status" value="1"/>
</dbReference>
<dbReference type="InterPro" id="IPR036366">
    <property type="entry name" value="PGBDSf"/>
</dbReference>
<keyword evidence="5 7" id="KW-0573">Peptidoglycan synthesis</keyword>
<keyword evidence="6 7" id="KW-0961">Cell wall biogenesis/degradation</keyword>
<evidence type="ECO:0000256" key="4">
    <source>
        <dbReference type="ARBA" id="ARBA00022960"/>
    </source>
</evidence>
<dbReference type="GO" id="GO:0004180">
    <property type="term" value="F:carboxypeptidase activity"/>
    <property type="evidence" value="ECO:0007669"/>
    <property type="project" value="UniProtKB-ARBA"/>
</dbReference>
<feature type="active site" description="Proton donor/acceptor" evidence="7">
    <location>
        <position position="440"/>
    </location>
</feature>
<evidence type="ECO:0000256" key="5">
    <source>
        <dbReference type="ARBA" id="ARBA00022984"/>
    </source>
</evidence>
<evidence type="ECO:0000256" key="2">
    <source>
        <dbReference type="ARBA" id="ARBA00005992"/>
    </source>
</evidence>
<dbReference type="RefSeq" id="WP_213404179.1">
    <property type="nucleotide sequence ID" value="NZ_JAGIBT010000002.1"/>
</dbReference>
<dbReference type="GO" id="GO:0071555">
    <property type="term" value="P:cell wall organization"/>
    <property type="evidence" value="ECO:0007669"/>
    <property type="project" value="UniProtKB-UniRule"/>
</dbReference>
<dbReference type="SUPFAM" id="SSF141523">
    <property type="entry name" value="L,D-transpeptidase catalytic domain-like"/>
    <property type="match status" value="1"/>
</dbReference>
<dbReference type="Pfam" id="PF01471">
    <property type="entry name" value="PG_binding_1"/>
    <property type="match status" value="1"/>
</dbReference>
<sequence>MKKTILFCVLALTSPIVLANSNVGQEPVLSQSVVKSLTQQNKAQLRANKGNVEQFYQSFYAAHPGVSFVWLDQGKMTPRAEKALEMLRASHHKGLFPARYHVAAIDALLASDLTDVNNQQTLDLLMTDAMLSYLRDISVGQPELIAIETKNWLLPRDPFDAVAALKLVLASDDMASEVALFEPNHTQYQQLVKSLGQLLDNTDFSAPETQVKVGGKLSLNDSGANVVALNNRLIELGFLAENHHDQKTFDAKTKAAVQAFQRAHLLEPDGVVGRRTQLELNKTNRDRVTQLMTNIERWRWMPKDLGQHYLVVDIPSFEYYVVKDGQETVRAKTIVGKAQRSTPVFMAPMNHIVFAPYWHVPRSMAVKDQLPKLKQDPERLARSKIRIYDKAGNEIDPTMVDWSQYNTSNFPYQLRQDPGNYNALGKVKFMFPNKHAIYLHDTPQKSLFGKTERTFSSGCIRIENPVELAEYFLKDQDWKVDQVKKAYDGDKERTVRLKEDMRFPVYTIYMTAAVTPDGQTVYRSDIYDRDPAMQKAIDKLIGNL</sequence>
<evidence type="ECO:0000256" key="1">
    <source>
        <dbReference type="ARBA" id="ARBA00004752"/>
    </source>
</evidence>
<dbReference type="PANTHER" id="PTHR41533:SF2">
    <property type="entry name" value="BLR7131 PROTEIN"/>
    <property type="match status" value="1"/>
</dbReference>
<dbReference type="Proteomes" id="UP000680020">
    <property type="component" value="Unassembled WGS sequence"/>
</dbReference>